<feature type="coiled-coil region" evidence="8">
    <location>
        <begin position="1472"/>
        <end position="1499"/>
    </location>
</feature>
<protein>
    <submittedName>
        <fullName evidence="11">CE290 protein</fullName>
    </submittedName>
</protein>
<feature type="coiled-coil region" evidence="8">
    <location>
        <begin position="2075"/>
        <end position="2361"/>
    </location>
</feature>
<feature type="coiled-coil region" evidence="8">
    <location>
        <begin position="2390"/>
        <end position="2463"/>
    </location>
</feature>
<reference evidence="11 12" key="1">
    <citation type="submission" date="2019-09" db="EMBL/GenBank/DDBJ databases">
        <title>Bird 10,000 Genomes (B10K) Project - Family phase.</title>
        <authorList>
            <person name="Zhang G."/>
        </authorList>
    </citation>
    <scope>NUCLEOTIDE SEQUENCE [LARGE SCALE GENOMIC DNA]</scope>
    <source>
        <strain evidence="11">B10K-DU-001-64</strain>
        <tissue evidence="11">Muscle</tissue>
    </source>
</reference>
<comment type="subcellular location">
    <subcellularLocation>
        <location evidence="1">Cytoplasm</location>
        <location evidence="1">Cytoskeleton</location>
        <location evidence="1">Cilium basal body</location>
    </subcellularLocation>
    <subcellularLocation>
        <location evidence="2">Cytoplasm</location>
        <location evidence="2">Cytoskeleton</location>
        <location evidence="2">Microtubule organizing center</location>
        <location evidence="2">Centrosome</location>
    </subcellularLocation>
</comment>
<keyword evidence="4" id="KW-0970">Cilium biogenesis/degradation</keyword>
<feature type="coiled-coil region" evidence="8">
    <location>
        <begin position="66"/>
        <end position="291"/>
    </location>
</feature>
<feature type="coiled-coil region" evidence="8">
    <location>
        <begin position="1226"/>
        <end position="1253"/>
    </location>
</feature>
<evidence type="ECO:0000313" key="12">
    <source>
        <dbReference type="Proteomes" id="UP000574691"/>
    </source>
</evidence>
<dbReference type="EMBL" id="VYXH01000496">
    <property type="protein sequence ID" value="NWQ85538.1"/>
    <property type="molecule type" value="Genomic_DNA"/>
</dbReference>
<evidence type="ECO:0000256" key="7">
    <source>
        <dbReference type="ARBA" id="ARBA00023273"/>
    </source>
</evidence>
<dbReference type="GO" id="GO:1905515">
    <property type="term" value="P:non-motile cilium assembly"/>
    <property type="evidence" value="ECO:0007669"/>
    <property type="project" value="TreeGrafter"/>
</dbReference>
<gene>
    <name evidence="11" type="primary">Cep290</name>
    <name evidence="11" type="ORF">BURBIS_R14017</name>
</gene>
<feature type="non-terminal residue" evidence="11">
    <location>
        <position position="2477"/>
    </location>
</feature>
<comment type="caution">
    <text evidence="11">The sequence shown here is derived from an EMBL/GenBank/DDBJ whole genome shotgun (WGS) entry which is preliminary data.</text>
</comment>
<dbReference type="Proteomes" id="UP000574691">
    <property type="component" value="Unassembled WGS sequence"/>
</dbReference>
<evidence type="ECO:0000256" key="8">
    <source>
        <dbReference type="SAM" id="Coils"/>
    </source>
</evidence>
<keyword evidence="5 8" id="KW-0175">Coiled coil</keyword>
<feature type="coiled-coil region" evidence="8">
    <location>
        <begin position="699"/>
        <end position="747"/>
    </location>
</feature>
<keyword evidence="12" id="KW-1185">Reference proteome</keyword>
<keyword evidence="6" id="KW-0206">Cytoskeleton</keyword>
<dbReference type="PANTHER" id="PTHR18879">
    <property type="entry name" value="CENTROSOMAL PROTEIN OF 290 KDA"/>
    <property type="match status" value="1"/>
</dbReference>
<evidence type="ECO:0000256" key="6">
    <source>
        <dbReference type="ARBA" id="ARBA00023212"/>
    </source>
</evidence>
<feature type="coiled-coil region" evidence="8">
    <location>
        <begin position="1295"/>
        <end position="1404"/>
    </location>
</feature>
<feature type="coiled-coil region" evidence="8">
    <location>
        <begin position="1078"/>
        <end position="1186"/>
    </location>
</feature>
<dbReference type="GO" id="GO:0097711">
    <property type="term" value="P:ciliary basal body-plasma membrane docking"/>
    <property type="evidence" value="ECO:0007669"/>
    <property type="project" value="TreeGrafter"/>
</dbReference>
<feature type="region of interest" description="Disordered" evidence="9">
    <location>
        <begin position="2039"/>
        <end position="2058"/>
    </location>
</feature>
<dbReference type="Pfam" id="PF16574">
    <property type="entry name" value="CEP209_CC5"/>
    <property type="match status" value="1"/>
</dbReference>
<organism evidence="11 12">
    <name type="scientific">Burhinus bistriatus</name>
    <dbReference type="NCBI Taxonomy" id="240201"/>
    <lineage>
        <taxon>Eukaryota</taxon>
        <taxon>Metazoa</taxon>
        <taxon>Chordata</taxon>
        <taxon>Craniata</taxon>
        <taxon>Vertebrata</taxon>
        <taxon>Euteleostomi</taxon>
        <taxon>Archelosauria</taxon>
        <taxon>Archosauria</taxon>
        <taxon>Dinosauria</taxon>
        <taxon>Saurischia</taxon>
        <taxon>Theropoda</taxon>
        <taxon>Coelurosauria</taxon>
        <taxon>Aves</taxon>
        <taxon>Neognathae</taxon>
        <taxon>Neoaves</taxon>
        <taxon>Charadriiformes</taxon>
        <taxon>Burhinidae</taxon>
        <taxon>Burhinus</taxon>
    </lineage>
</organism>
<evidence type="ECO:0000256" key="9">
    <source>
        <dbReference type="SAM" id="MobiDB-lite"/>
    </source>
</evidence>
<dbReference type="GO" id="GO:0001822">
    <property type="term" value="P:kidney development"/>
    <property type="evidence" value="ECO:0007669"/>
    <property type="project" value="TreeGrafter"/>
</dbReference>
<evidence type="ECO:0000313" key="11">
    <source>
        <dbReference type="EMBL" id="NWQ85538.1"/>
    </source>
</evidence>
<dbReference type="GO" id="GO:1905349">
    <property type="term" value="P:ciliary transition zone assembly"/>
    <property type="evidence" value="ECO:0007669"/>
    <property type="project" value="TreeGrafter"/>
</dbReference>
<feature type="coiled-coil region" evidence="8">
    <location>
        <begin position="1789"/>
        <end position="2009"/>
    </location>
</feature>
<feature type="coiled-coil region" evidence="8">
    <location>
        <begin position="529"/>
        <end position="566"/>
    </location>
</feature>
<keyword evidence="3" id="KW-0963">Cytoplasm</keyword>
<evidence type="ECO:0000256" key="1">
    <source>
        <dbReference type="ARBA" id="ARBA00004120"/>
    </source>
</evidence>
<sequence length="2477" mass="290100">MAPILDWKKLMKVDPDALPRQEELADRLLKTMSKVDGKDLKTETPEQLIHLFKITQSLMKMKAQEVDLALEEVEKAGEEQAKCENQFKTKVMKLQNELEMAQRSAGGRDTRFLRDEIRQLEKQLEQKERQLTDTEKELEKEKKVNEQLALRNEDAENENIKLRRENEQLRQDVVDYQRQIDSQKETILLRRGEDSDYRSQLSRKNFELVQYLDEIQNLTETNEKLDIQNQEMRKNLEESVQEMEKMTDEYNKMKRIVQQSDIIMDQLRKDKEQYKIQVQELSDQLKAKNEEDDPLMAAVNAKVEEWKKILASKDDELLEYQQMLFNLKEKMKMAQLDVDRNNILALQQGVQERDAQIRLLTEQVEQYTKEMEQNAFVIEELKNDLQKDKGHSSLAQQNRIGDMQEKLKMLEERTKEAEKSAELAEADAREKDKELVEALKRMRDYELGIYGLEEAVAEIKHLKKQIKIRDHEIETLIKEVNKLELKINDFLDENEELRARLGLEPKTMIDLNEFRNSKTLKQQQYRAENQVLLQEAMNINMQIERLEEERIELKKQVRKLAQEKGRRVTTIGLDAGDMQITDSFTEENGMNKRKLDFLNRPNIAEVKAKNEYLANELSVRERDLEKNRTVIAKFQSKLKELSEENKQLEQGMKEILQAVKEIQKDPSVKGGETALIIPSLDRLVNAMESKNSKGVFDASVHLKAQVDQLTGRNEELRQELKQTQKEATNFSNQLANANEKIAQLQNEICLLRQSEGANIVFQTVNLPGGMVPSSVNMINSLNEYLIRLIQELENKEQLLKKLEDAVEDYKRKFAVIRHQQGLLYKEYQSQKESWQKESEDMKEEKKKLEEQKEQDATKIKAYSNLLSALQLDPDETKKVLAENNRKITVLRVNERSLTRQYATLLEAERHLRKENEKLKGEITHMETAVLGKIGNLQRFKEMASFKIAALQKVLDGSVPLSELELANKQYNELTVKYRDMLQKDNLLVQRTANMEHVERENESLKAQINLLNKELEMTKEKLHTVEQAWEQMTKLGKYEWDDNAMDKATKAITNSEILSISKKITMLEMKELNERQRAEHSQRMYEHLKNTVKQIEERNFELETKFAELTKINLEAQKVEQELRDELSKSVSKAVSDADRRQIMDLEKREMELKIEVSKLRELSDVAKMQVEALEARQQCRDKEVESLRMQILDYQAQSDEKAVIAKLHQHIIALQGSESVAVGKLETLKLKLQKMEIHNLRLEQKLDEREQALYFTRLEGRNRAKHLQQTVQSLRRQFSGALPLAQQEKFSKTMIQLQNDKLKILEEVQHAQQEHRNAENKALEMELKLKSLEELISALKDTRGAQKVIEWHMKMEELHLQELKLNRELVKQQEEVKYLRNIISEYERTINNLEEEIVQQNKFHEERQMAWDQREVELQRQLDLYDHQQNEILSTALKLEEATGSVPDPSLPLPQQLDLALRKNQEHIRTILETRATCKSLEEKLKEKETALWNAEQNVLSRDKVINELRLRLPATSEREKIMAELGKQEDDPKYHHAIKIAHQTIANMQARLNQKEEVLKRYQHLLAKAREEQEEIAKKHEEDLRVLHQKLNLHTDNSLNKFKQTALDSMKKTSISLSNNKHFLHLAEMEQTVAEQDHFLASLVGKLKKTSSDVEKQKQITLMKIKEFETIRAQLQEKHTVDVEKLKDEANELRNMLSQMEKELANVKTELEIQKEKNNRAPTATLKNLVEQLKSQLAIKEKQQKALSKALLELRAEMTANAEQQIISAASQKEAYMNVQEIVDRQTKGLMTQIEELNNQITKLTDNLKISKTRESSLSDERDELNQELQRKQKAFAKMLREKNDMEKENEELKKRIKRLSSSIESKAEEQNLIDTLQKKIKKLESELEKKCEETEQKGVREDKTSKEEIIRWEEGKKWQIRMEGLRNKLREKEKEADALAKQLNTVKEIYSKTEKEKIALQKKLKTTGVTVDRVVGVRASETEKELEELRKRNLDLENEVAHMRTQQAIPRDSVVEELYFKNQYLQEKLHALQRQCSRETYSRPSTSGIGSDDQYRREQEVLKENLRLSSENIELRFQLEQANRDLPRLKDQVGDLKEMCELLKKEKADVERKLGSIRAAGRSGKTVPELEKTIGLMKKVVERVQRENEDLKKAPAVVSNEKLLSLEQENERLKSEMEKMKLHLGGQLSMHYESKTKGMEKVITENERLRKELKKEADSGEKLRIAKNNLEVLNEKLTVQLEETIKRLNLAESQFDGADGKSWKSVVVTRMHETKMKEMEMDIAKKTQSITDLKRLLQEATEREHNADKNLQDLKEQLELLKHFPEGARTEQSLIRELQLLRLTNNRLEKEKAELAHQVEDYKHPIHTYTSEGPAAGHNEIVEKGKNDKLMTELADLQTQLKASELEKQQLKEETNKLRRELENFDPSFFEEIEDLKYNYNEEVKKNIILEERLKQLSEEFGIQVDSPGNVSVD</sequence>
<evidence type="ECO:0000259" key="10">
    <source>
        <dbReference type="Pfam" id="PF16574"/>
    </source>
</evidence>
<feature type="coiled-coil region" evidence="8">
    <location>
        <begin position="624"/>
        <end position="665"/>
    </location>
</feature>
<name>A0A7K4SIJ8_9CHAR</name>
<evidence type="ECO:0000256" key="3">
    <source>
        <dbReference type="ARBA" id="ARBA00022490"/>
    </source>
</evidence>
<dbReference type="GO" id="GO:0035869">
    <property type="term" value="C:ciliary transition zone"/>
    <property type="evidence" value="ECO:0007669"/>
    <property type="project" value="TreeGrafter"/>
</dbReference>
<feature type="coiled-coil region" evidence="8">
    <location>
        <begin position="963"/>
        <end position="1028"/>
    </location>
</feature>
<feature type="domain" description="Centrosomal protein of 290kDa coiled-coil region" evidence="10">
    <location>
        <begin position="1294"/>
        <end position="1421"/>
    </location>
</feature>
<dbReference type="Gene3D" id="6.10.140.920">
    <property type="match status" value="1"/>
</dbReference>
<dbReference type="GO" id="GO:0034451">
    <property type="term" value="C:centriolar satellite"/>
    <property type="evidence" value="ECO:0007669"/>
    <property type="project" value="TreeGrafter"/>
</dbReference>
<feature type="coiled-coil region" evidence="8">
    <location>
        <begin position="778"/>
        <end position="865"/>
    </location>
</feature>
<evidence type="ECO:0000256" key="4">
    <source>
        <dbReference type="ARBA" id="ARBA00022794"/>
    </source>
</evidence>
<keyword evidence="7" id="KW-0966">Cell projection</keyword>
<dbReference type="PANTHER" id="PTHR18879:SF20">
    <property type="entry name" value="CENTROSOMAL PROTEIN OF 290 KDA"/>
    <property type="match status" value="1"/>
</dbReference>
<feature type="coiled-coil region" evidence="8">
    <location>
        <begin position="350"/>
        <end position="500"/>
    </location>
</feature>
<evidence type="ECO:0000256" key="2">
    <source>
        <dbReference type="ARBA" id="ARBA00004300"/>
    </source>
</evidence>
<accession>A0A7K4SIJ8</accession>
<dbReference type="GO" id="GO:0043010">
    <property type="term" value="P:camera-type eye development"/>
    <property type="evidence" value="ECO:0007669"/>
    <property type="project" value="TreeGrafter"/>
</dbReference>
<feature type="coiled-coil region" evidence="8">
    <location>
        <begin position="1540"/>
        <end position="1599"/>
    </location>
</feature>
<evidence type="ECO:0000256" key="5">
    <source>
        <dbReference type="ARBA" id="ARBA00023054"/>
    </source>
</evidence>
<feature type="coiled-coil region" evidence="8">
    <location>
        <begin position="1678"/>
        <end position="1759"/>
    </location>
</feature>
<dbReference type="InterPro" id="IPR026201">
    <property type="entry name" value="Cep290"/>
</dbReference>
<proteinExistence type="predicted"/>
<feature type="non-terminal residue" evidence="11">
    <location>
        <position position="1"/>
    </location>
</feature>
<dbReference type="InterPro" id="IPR032321">
    <property type="entry name" value="Cep209_CC5"/>
</dbReference>